<dbReference type="OMA" id="LAWPKTR"/>
<dbReference type="eggNOG" id="ENOG502RMFW">
    <property type="taxonomic scope" value="Eukaryota"/>
</dbReference>
<evidence type="ECO:0000256" key="1">
    <source>
        <dbReference type="SAM" id="Phobius"/>
    </source>
</evidence>
<sequence>MSTYVKHIPALLLAFEHLLGGQARITDKLTPSLYRRAVINKGPGTVEALYPIIPVQDPVRHSNVVGLLMCLTGVLLAWPKTRATYAPLALNTFLTGAGVYSQRQMRIPYWLPCVNMVLGAVVWWIENDA</sequence>
<keyword evidence="4" id="KW-1185">Reference proteome</keyword>
<reference evidence="3 4" key="2">
    <citation type="journal article" date="2012" name="PLoS Pathog.">
        <title>Diverse lifestyles and strategies of plant pathogenesis encoded in the genomes of eighteen Dothideomycetes fungi.</title>
        <authorList>
            <person name="Ohm R.A."/>
            <person name="Feau N."/>
            <person name="Henrissat B."/>
            <person name="Schoch C.L."/>
            <person name="Horwitz B.A."/>
            <person name="Barry K.W."/>
            <person name="Condon B.J."/>
            <person name="Copeland A.C."/>
            <person name="Dhillon B."/>
            <person name="Glaser F."/>
            <person name="Hesse C.N."/>
            <person name="Kosti I."/>
            <person name="LaButti K."/>
            <person name="Lindquist E.A."/>
            <person name="Lucas S."/>
            <person name="Salamov A.A."/>
            <person name="Bradshaw R.E."/>
            <person name="Ciuffetti L."/>
            <person name="Hamelin R.C."/>
            <person name="Kema G.H.J."/>
            <person name="Lawrence C."/>
            <person name="Scott J.A."/>
            <person name="Spatafora J.W."/>
            <person name="Turgeon B.G."/>
            <person name="de Wit P.J.G.M."/>
            <person name="Zhong S."/>
            <person name="Goodwin S.B."/>
            <person name="Grigoriev I.V."/>
        </authorList>
    </citation>
    <scope>NUCLEOTIDE SEQUENCE [LARGE SCALE GENOMIC DNA]</scope>
    <source>
        <strain evidence="4">NZE10 / CBS 128990</strain>
    </source>
</reference>
<organism evidence="3 4">
    <name type="scientific">Dothistroma septosporum (strain NZE10 / CBS 128990)</name>
    <name type="common">Red band needle blight fungus</name>
    <name type="synonym">Mycosphaerella pini</name>
    <dbReference type="NCBI Taxonomy" id="675120"/>
    <lineage>
        <taxon>Eukaryota</taxon>
        <taxon>Fungi</taxon>
        <taxon>Dikarya</taxon>
        <taxon>Ascomycota</taxon>
        <taxon>Pezizomycotina</taxon>
        <taxon>Dothideomycetes</taxon>
        <taxon>Dothideomycetidae</taxon>
        <taxon>Mycosphaerellales</taxon>
        <taxon>Mycosphaerellaceae</taxon>
        <taxon>Dothistroma</taxon>
    </lineage>
</organism>
<keyword evidence="1" id="KW-1133">Transmembrane helix</keyword>
<reference evidence="4" key="1">
    <citation type="journal article" date="2012" name="PLoS Genet.">
        <title>The genomes of the fungal plant pathogens Cladosporium fulvum and Dothistroma septosporum reveal adaptation to different hosts and lifestyles but also signatures of common ancestry.</title>
        <authorList>
            <person name="de Wit P.J.G.M."/>
            <person name="van der Burgt A."/>
            <person name="Oekmen B."/>
            <person name="Stergiopoulos I."/>
            <person name="Abd-Elsalam K.A."/>
            <person name="Aerts A.L."/>
            <person name="Bahkali A.H."/>
            <person name="Beenen H.G."/>
            <person name="Chettri P."/>
            <person name="Cox M.P."/>
            <person name="Datema E."/>
            <person name="de Vries R.P."/>
            <person name="Dhillon B."/>
            <person name="Ganley A.R."/>
            <person name="Griffiths S.A."/>
            <person name="Guo Y."/>
            <person name="Hamelin R.C."/>
            <person name="Henrissat B."/>
            <person name="Kabir M.S."/>
            <person name="Jashni M.K."/>
            <person name="Kema G."/>
            <person name="Klaubauf S."/>
            <person name="Lapidus A."/>
            <person name="Levasseur A."/>
            <person name="Lindquist E."/>
            <person name="Mehrabi R."/>
            <person name="Ohm R.A."/>
            <person name="Owen T.J."/>
            <person name="Salamov A."/>
            <person name="Schwelm A."/>
            <person name="Schijlen E."/>
            <person name="Sun H."/>
            <person name="van den Burg H.A."/>
            <person name="van Ham R.C.H.J."/>
            <person name="Zhang S."/>
            <person name="Goodwin S.B."/>
            <person name="Grigoriev I.V."/>
            <person name="Collemare J."/>
            <person name="Bradshaw R.E."/>
        </authorList>
    </citation>
    <scope>NUCLEOTIDE SEQUENCE [LARGE SCALE GENOMIC DNA]</scope>
    <source>
        <strain evidence="4">NZE10 / CBS 128990</strain>
    </source>
</reference>
<proteinExistence type="predicted"/>
<feature type="chain" id="PRO_5004110133" evidence="2">
    <location>
        <begin position="24"/>
        <end position="129"/>
    </location>
</feature>
<dbReference type="Proteomes" id="UP000016933">
    <property type="component" value="Unassembled WGS sequence"/>
</dbReference>
<keyword evidence="1" id="KW-0812">Transmembrane</keyword>
<dbReference type="AlphaFoldDB" id="N1PT81"/>
<evidence type="ECO:0000256" key="2">
    <source>
        <dbReference type="SAM" id="SignalP"/>
    </source>
</evidence>
<evidence type="ECO:0000313" key="3">
    <source>
        <dbReference type="EMBL" id="EME46671.1"/>
    </source>
</evidence>
<evidence type="ECO:0000313" key="4">
    <source>
        <dbReference type="Proteomes" id="UP000016933"/>
    </source>
</evidence>
<protein>
    <submittedName>
        <fullName evidence="3">Uncharacterized protein</fullName>
    </submittedName>
</protein>
<accession>N1PT81</accession>
<dbReference type="HOGENOM" id="CLU_1937993_0_0_1"/>
<name>N1PT81_DOTSN</name>
<feature type="transmembrane region" description="Helical" evidence="1">
    <location>
        <begin position="107"/>
        <end position="125"/>
    </location>
</feature>
<gene>
    <name evidence="3" type="ORF">DOTSEDRAFT_126684</name>
</gene>
<feature type="signal peptide" evidence="2">
    <location>
        <begin position="1"/>
        <end position="23"/>
    </location>
</feature>
<keyword evidence="2" id="KW-0732">Signal</keyword>
<dbReference type="OrthoDB" id="3628479at2759"/>
<dbReference type="EMBL" id="KB446537">
    <property type="protein sequence ID" value="EME46671.1"/>
    <property type="molecule type" value="Genomic_DNA"/>
</dbReference>
<keyword evidence="1" id="KW-0472">Membrane</keyword>